<feature type="compositionally biased region" description="Basic and acidic residues" evidence="1">
    <location>
        <begin position="57"/>
        <end position="69"/>
    </location>
</feature>
<dbReference type="EMBL" id="SJPX01000004">
    <property type="protein sequence ID" value="TWU49087.1"/>
    <property type="molecule type" value="Genomic_DNA"/>
</dbReference>
<evidence type="ECO:0000256" key="1">
    <source>
        <dbReference type="SAM" id="MobiDB-lite"/>
    </source>
</evidence>
<organism evidence="2 3">
    <name type="scientific">Rubripirellula reticaptiva</name>
    <dbReference type="NCBI Taxonomy" id="2528013"/>
    <lineage>
        <taxon>Bacteria</taxon>
        <taxon>Pseudomonadati</taxon>
        <taxon>Planctomycetota</taxon>
        <taxon>Planctomycetia</taxon>
        <taxon>Pirellulales</taxon>
        <taxon>Pirellulaceae</taxon>
        <taxon>Rubripirellula</taxon>
    </lineage>
</organism>
<reference evidence="2 3" key="1">
    <citation type="submission" date="2019-02" db="EMBL/GenBank/DDBJ databases">
        <title>Deep-cultivation of Planctomycetes and their phenomic and genomic characterization uncovers novel biology.</title>
        <authorList>
            <person name="Wiegand S."/>
            <person name="Jogler M."/>
            <person name="Boedeker C."/>
            <person name="Pinto D."/>
            <person name="Vollmers J."/>
            <person name="Rivas-Marin E."/>
            <person name="Kohn T."/>
            <person name="Peeters S.H."/>
            <person name="Heuer A."/>
            <person name="Rast P."/>
            <person name="Oberbeckmann S."/>
            <person name="Bunk B."/>
            <person name="Jeske O."/>
            <person name="Meyerdierks A."/>
            <person name="Storesund J.E."/>
            <person name="Kallscheuer N."/>
            <person name="Luecker S."/>
            <person name="Lage O.M."/>
            <person name="Pohl T."/>
            <person name="Merkel B.J."/>
            <person name="Hornburger P."/>
            <person name="Mueller R.-W."/>
            <person name="Bruemmer F."/>
            <person name="Labrenz M."/>
            <person name="Spormann A.M."/>
            <person name="Op Den Camp H."/>
            <person name="Overmann J."/>
            <person name="Amann R."/>
            <person name="Jetten M.S.M."/>
            <person name="Mascher T."/>
            <person name="Medema M.H."/>
            <person name="Devos D.P."/>
            <person name="Kaster A.-K."/>
            <person name="Ovreas L."/>
            <person name="Rohde M."/>
            <person name="Galperin M.Y."/>
            <person name="Jogler C."/>
        </authorList>
    </citation>
    <scope>NUCLEOTIDE SEQUENCE [LARGE SCALE GENOMIC DNA]</scope>
    <source>
        <strain evidence="2 3">Poly59</strain>
    </source>
</reference>
<evidence type="ECO:0000313" key="3">
    <source>
        <dbReference type="Proteomes" id="UP000317977"/>
    </source>
</evidence>
<feature type="compositionally biased region" description="Polar residues" evidence="1">
    <location>
        <begin position="44"/>
        <end position="53"/>
    </location>
</feature>
<keyword evidence="3" id="KW-1185">Reference proteome</keyword>
<gene>
    <name evidence="2" type="ORF">Poly59_37000</name>
</gene>
<sequence>MPRFALTRLSYSSSNAMPSFAVNVLATMPVDDFIANHLAMPQGQKRSTTNLPMTQARFRDDQRRYEKSR</sequence>
<dbReference type="Proteomes" id="UP000317977">
    <property type="component" value="Unassembled WGS sequence"/>
</dbReference>
<feature type="region of interest" description="Disordered" evidence="1">
    <location>
        <begin position="44"/>
        <end position="69"/>
    </location>
</feature>
<name>A0A5C6ELT3_9BACT</name>
<comment type="caution">
    <text evidence="2">The sequence shown here is derived from an EMBL/GenBank/DDBJ whole genome shotgun (WGS) entry which is preliminary data.</text>
</comment>
<accession>A0A5C6ELT3</accession>
<protein>
    <submittedName>
        <fullName evidence="2">Uncharacterized protein</fullName>
    </submittedName>
</protein>
<dbReference type="AlphaFoldDB" id="A0A5C6ELT3"/>
<proteinExistence type="predicted"/>
<evidence type="ECO:0000313" key="2">
    <source>
        <dbReference type="EMBL" id="TWU49087.1"/>
    </source>
</evidence>